<feature type="domain" description="Calcineurin-like phosphoesterase" evidence="2">
    <location>
        <begin position="480"/>
        <end position="740"/>
    </location>
</feature>
<dbReference type="PANTHER" id="PTHR43143">
    <property type="entry name" value="METALLOPHOSPHOESTERASE, CALCINEURIN SUPERFAMILY"/>
    <property type="match status" value="1"/>
</dbReference>
<dbReference type="Pfam" id="PF00149">
    <property type="entry name" value="Metallophos"/>
    <property type="match status" value="1"/>
</dbReference>
<evidence type="ECO:0000256" key="1">
    <source>
        <dbReference type="SAM" id="Coils"/>
    </source>
</evidence>
<sequence length="806" mass="87799">MANRYGGITGSKKISEDWQNINTAFDNVQADVDAKAATVNAHIANQAMHVTQADHDKLNGIEAGAEINQNAFGRVNGMDAESPTDEFTIVGDVGIDVTQNPNDKSIHLTVTGESAPGPHAATHLTGGSDPIPYATPTTSGLMPPESFQAIEDNVDAIADVTAQLADLEQEIDQQITSAISDLQNEIDDANTQISANTSAIALTQRYKLTQDDGTAHPTNGSTATSGGTYTGDILELPPGYHNFNVTGGQTANLPPAVGDGQTVNVQIHVRPGVFGRKTIDFIFGYDNRQFRGVVHGADGSNFRGWVEVGGTTGTITNDDIVVQLQSDMALRLTKTEAQTNYQTILTQNDGKGRRISSLNPVPTSFLQLNKVGFWYLTTAENNAMTDASTLPPRLQNRGIWVIIPAYDHSSGFVQIIMVSSAANPCIAWRNIFTDGTYGQFTEIADATQLRKLLVAPDHFSNSFLSFSEGVKELQTPDTLTFGYITDTHYATYATNRLTQKQASLQHLKNISDLQKYISFDFKVHGGDIVDGDQAKAGNAADITNAMRLFFDDSCPSFVCKGNHDDGSWYASEHGNLLSDVINPNEMYARIVKPTEKYDIEQDGSNRSLGYYYYDIARHKARVIILNSSDNPYIANPDGTNKYVSQNKSAFRQDQISWFANEALATPAGWRVIIFMHHPINGIFGSVDQINGEAIKGLIEAYKNGSSYQGSGTITDYVYNINKTFSTPGDVIAVISGHIHYDASITINGVLYVSCLCSAAFKDNDQSPTRTVNTLSEEALDVFVVDFNSRTLYDKRFGAGSDRQFSF</sequence>
<gene>
    <name evidence="3" type="ORF">V3851_25985</name>
</gene>
<dbReference type="InterPro" id="IPR029052">
    <property type="entry name" value="Metallo-depent_PP-like"/>
</dbReference>
<dbReference type="InterPro" id="IPR051918">
    <property type="entry name" value="STPP_CPPED1"/>
</dbReference>
<dbReference type="RefSeq" id="WP_331849321.1">
    <property type="nucleotide sequence ID" value="NZ_JAZHPZ010000026.1"/>
</dbReference>
<accession>A0ABU7W251</accession>
<dbReference type="Proteomes" id="UP001306950">
    <property type="component" value="Unassembled WGS sequence"/>
</dbReference>
<organism evidence="3 4">
    <name type="scientific">Paenibacillus haidiansis</name>
    <dbReference type="NCBI Taxonomy" id="1574488"/>
    <lineage>
        <taxon>Bacteria</taxon>
        <taxon>Bacillati</taxon>
        <taxon>Bacillota</taxon>
        <taxon>Bacilli</taxon>
        <taxon>Bacillales</taxon>
        <taxon>Paenibacillaceae</taxon>
        <taxon>Paenibacillus</taxon>
    </lineage>
</organism>
<dbReference type="Gene3D" id="3.60.21.10">
    <property type="match status" value="1"/>
</dbReference>
<comment type="caution">
    <text evidence="3">The sequence shown here is derived from an EMBL/GenBank/DDBJ whole genome shotgun (WGS) entry which is preliminary data.</text>
</comment>
<protein>
    <submittedName>
        <fullName evidence="3">Metallophosphoesterase</fullName>
    </submittedName>
</protein>
<dbReference type="PANTHER" id="PTHR43143:SF1">
    <property type="entry name" value="SERINE_THREONINE-PROTEIN PHOSPHATASE CPPED1"/>
    <property type="match status" value="1"/>
</dbReference>
<keyword evidence="1" id="KW-0175">Coiled coil</keyword>
<reference evidence="3 4" key="1">
    <citation type="submission" date="2024-02" db="EMBL/GenBank/DDBJ databases">
        <title>A nitrogen-fixing paenibacillus bacterium.</title>
        <authorList>
            <person name="Zhang W.L."/>
            <person name="Chen S.F."/>
        </authorList>
    </citation>
    <scope>NUCLEOTIDE SEQUENCE [LARGE SCALE GENOMIC DNA]</scope>
    <source>
        <strain evidence="3 4">M1</strain>
    </source>
</reference>
<keyword evidence="4" id="KW-1185">Reference proteome</keyword>
<proteinExistence type="predicted"/>
<name>A0ABU7W251_9BACL</name>
<evidence type="ECO:0000259" key="2">
    <source>
        <dbReference type="Pfam" id="PF00149"/>
    </source>
</evidence>
<dbReference type="SUPFAM" id="SSF56300">
    <property type="entry name" value="Metallo-dependent phosphatases"/>
    <property type="match status" value="1"/>
</dbReference>
<dbReference type="InterPro" id="IPR004843">
    <property type="entry name" value="Calcineurin-like_PHP"/>
</dbReference>
<evidence type="ECO:0000313" key="4">
    <source>
        <dbReference type="Proteomes" id="UP001306950"/>
    </source>
</evidence>
<feature type="coiled-coil region" evidence="1">
    <location>
        <begin position="150"/>
        <end position="199"/>
    </location>
</feature>
<evidence type="ECO:0000313" key="3">
    <source>
        <dbReference type="EMBL" id="MEF2969227.1"/>
    </source>
</evidence>
<dbReference type="EMBL" id="JAZHPZ010000026">
    <property type="protein sequence ID" value="MEF2969227.1"/>
    <property type="molecule type" value="Genomic_DNA"/>
</dbReference>